<dbReference type="OrthoDB" id="3507552at2759"/>
<organism evidence="3 4">
    <name type="scientific">Hyaloscypha variabilis (strain UAMH 11265 / GT02V1 / F)</name>
    <name type="common">Meliniomyces variabilis</name>
    <dbReference type="NCBI Taxonomy" id="1149755"/>
    <lineage>
        <taxon>Eukaryota</taxon>
        <taxon>Fungi</taxon>
        <taxon>Dikarya</taxon>
        <taxon>Ascomycota</taxon>
        <taxon>Pezizomycotina</taxon>
        <taxon>Leotiomycetes</taxon>
        <taxon>Helotiales</taxon>
        <taxon>Hyaloscyphaceae</taxon>
        <taxon>Hyaloscypha</taxon>
        <taxon>Hyaloscypha variabilis</taxon>
    </lineage>
</organism>
<dbReference type="GO" id="GO:0003700">
    <property type="term" value="F:DNA-binding transcription factor activity"/>
    <property type="evidence" value="ECO:0007669"/>
    <property type="project" value="InterPro"/>
</dbReference>
<gene>
    <name evidence="3" type="ORF">L207DRAFT_203433</name>
</gene>
<evidence type="ECO:0000259" key="2">
    <source>
        <dbReference type="PROSITE" id="PS00036"/>
    </source>
</evidence>
<evidence type="ECO:0000256" key="1">
    <source>
        <dbReference type="SAM" id="MobiDB-lite"/>
    </source>
</evidence>
<dbReference type="AlphaFoldDB" id="A0A2J6S558"/>
<feature type="compositionally biased region" description="Basic and acidic residues" evidence="1">
    <location>
        <begin position="66"/>
        <end position="77"/>
    </location>
</feature>
<accession>A0A2J6S558</accession>
<proteinExistence type="predicted"/>
<evidence type="ECO:0000313" key="4">
    <source>
        <dbReference type="Proteomes" id="UP000235786"/>
    </source>
</evidence>
<dbReference type="CDD" id="cd14688">
    <property type="entry name" value="bZIP_YAP"/>
    <property type="match status" value="1"/>
</dbReference>
<evidence type="ECO:0000313" key="3">
    <source>
        <dbReference type="EMBL" id="PMD45904.1"/>
    </source>
</evidence>
<name>A0A2J6S558_HYAVF</name>
<dbReference type="InterPro" id="IPR046347">
    <property type="entry name" value="bZIP_sf"/>
</dbReference>
<keyword evidence="4" id="KW-1185">Reference proteome</keyword>
<feature type="domain" description="BZIP" evidence="2">
    <location>
        <begin position="94"/>
        <end position="109"/>
    </location>
</feature>
<dbReference type="Proteomes" id="UP000235786">
    <property type="component" value="Unassembled WGS sequence"/>
</dbReference>
<feature type="region of interest" description="Disordered" evidence="1">
    <location>
        <begin position="21"/>
        <end position="113"/>
    </location>
</feature>
<protein>
    <recommendedName>
        <fullName evidence="2">BZIP domain-containing protein</fullName>
    </recommendedName>
</protein>
<feature type="region of interest" description="Disordered" evidence="1">
    <location>
        <begin position="153"/>
        <end position="197"/>
    </location>
</feature>
<dbReference type="InterPro" id="IPR004827">
    <property type="entry name" value="bZIP"/>
</dbReference>
<dbReference type="PROSITE" id="PS00036">
    <property type="entry name" value="BZIP_BASIC"/>
    <property type="match status" value="1"/>
</dbReference>
<sequence length="197" mass="22599">MSENIQDSFWDPSWYSQDLQSAPYDLDQSSSQDTPDLMGLYNDNDSSAWESTAVDESSEVSTPRAENQHQHEAEHQNRNRRSRTSSRSMDVVQRRREQNRISQMAHRQRSKKQVENLREQLIDCTEYNHNMYRTLQSLGEKTQALAAEIQQALTARPPQPDVEQSRMGSEEAQWLPGSRGDSRTVGQTSTGFIPPRG</sequence>
<dbReference type="Gene3D" id="1.20.5.170">
    <property type="match status" value="1"/>
</dbReference>
<dbReference type="SUPFAM" id="SSF57959">
    <property type="entry name" value="Leucine zipper domain"/>
    <property type="match status" value="1"/>
</dbReference>
<reference evidence="3 4" key="1">
    <citation type="submission" date="2016-04" db="EMBL/GenBank/DDBJ databases">
        <title>A degradative enzymes factory behind the ericoid mycorrhizal symbiosis.</title>
        <authorList>
            <consortium name="DOE Joint Genome Institute"/>
            <person name="Martino E."/>
            <person name="Morin E."/>
            <person name="Grelet G."/>
            <person name="Kuo A."/>
            <person name="Kohler A."/>
            <person name="Daghino S."/>
            <person name="Barry K."/>
            <person name="Choi C."/>
            <person name="Cichocki N."/>
            <person name="Clum A."/>
            <person name="Copeland A."/>
            <person name="Hainaut M."/>
            <person name="Haridas S."/>
            <person name="Labutti K."/>
            <person name="Lindquist E."/>
            <person name="Lipzen A."/>
            <person name="Khouja H.-R."/>
            <person name="Murat C."/>
            <person name="Ohm R."/>
            <person name="Olson A."/>
            <person name="Spatafora J."/>
            <person name="Veneault-Fourrey C."/>
            <person name="Henrissat B."/>
            <person name="Grigoriev I."/>
            <person name="Martin F."/>
            <person name="Perotto S."/>
        </authorList>
    </citation>
    <scope>NUCLEOTIDE SEQUENCE [LARGE SCALE GENOMIC DNA]</scope>
    <source>
        <strain evidence="3 4">F</strain>
    </source>
</reference>
<dbReference type="EMBL" id="KZ613939">
    <property type="protein sequence ID" value="PMD45904.1"/>
    <property type="molecule type" value="Genomic_DNA"/>
</dbReference>